<dbReference type="Pfam" id="PF24545">
    <property type="entry name" value="Ig_TPPC8_1st"/>
    <property type="match status" value="1"/>
</dbReference>
<sequence length="1391" mass="152969">MARSGKTAQEFIQGSFSPIVAVLSSAKAETAVSKNNLSFVELLQPFTSLDSEGQFREPNGSFCTVKNWKLVVRDVNWKPLPPTEARRQLNNAVLHNYNERTTALELDGKKLSVPQSTPWFEAWRETYLEVQFPSDHEFTNHFLSCLLVASTLDENIVDTFTSLNQQFTQLQNTPPPKLPKWFNSNVLKSFVLVHDASSVSYDKADAMFETLKQTFDSGNCFMIAINSRSTTDQLLSVDLWAPYIRSHSDSNTEMTPPMANMAGTPLDPLTGSTLNVEEDGSDVSVPTNQEAPHPLTNVENDSYDNANSLQTHSFSGSSESVSIAGKVFEQSTEVHGAALNSNDVDGIKKFLQEYAFKSLLPYIERQISSLSEVVANRKGVSRSLLSATKRWFGTGKAGNNTVNNSVIYSSDCPELQLRRLGDLWFMCGQWARAFDTYHTAKREFYADGAWLCYAGALEMAALSAFMAAEANRKTHAYMEESIVTYLNTCRMVQYAVRATLLSALCLSSSGLHGEAAKQLIRMTSEDSDLRSAMLLEQASLCFLSGPGARAMCRKYAFHMVLAGHRFSKAGQKKHAYRCYKQAYQVYEYSGWRLSTDHVQFALGRLAGALRRPRDAAAWLAAPLAPRSPQPRAQHRAFLRDYMMAHQQWVESGEIQKEMPTLPLPLLERNRTAVLCTGPAPLSSPGRVPASSVSLHDVTTSRPNDDKYWSKMEQMLLQVAKGGLPMIFKPTVNLYTVVTDANPSVPQGEPIQISLTLKNPLKVALVLKDLELLWKFLPNSEESDKPQEWLNNEASVAAGSTAENNLIFGQKLKSVIIEAEGTEVLTFALTPLQIGQLIICGVAYKLVCGGEENNDSGKIISISGKLNLEDAGTKKPNELYKCLRITITPSAPCLQMTFSETSPDAISGELRSIDVELRNAGPRGLRRLLLAASHPDCMQLAPAPAPAADQEEGFAMLFEDKFQEPLTLSEERTARLRSWRAAAARHVRGAGDGAGVAGAGGRLASAAGARATLLLRPRRHAPDLYLLAYYEPEPPATGYRLLRHVFRFNVTEAVEITATPRRSMATAGDGAVERMCLAVEVKNVGEGGAGALSVLDAALLGRRWALAACVAAARDKNDTLAPREKTHLVLEATRIQHPLPDDKIEWSSLKIAKGSPDSAPNINESPYSKFVVEYKTSFVEDEEYFIRDNKPQSCGLVQSMFVVRWKLLDPARGKPVIGQHCLWLDCFNKATTGDRARDGINLPLDESDTKIDLTHEKHKNKKDNIVLFNLEHSTQINHNFEQNRLCMIPITINIINCYAVPVQAFIDMSKKREESCGLGWAGALAGGGGEALGARVSLQGGEARRVCVRALAAAPGTYLVGRAFTLTSCRQGAAATTHHCNNSSLLVVRQTS</sequence>
<proteinExistence type="predicted"/>
<organism evidence="3 4">
    <name type="scientific">Plutella xylostella</name>
    <name type="common">Diamondback moth</name>
    <name type="synonym">Plutella maculipennis</name>
    <dbReference type="NCBI Taxonomy" id="51655"/>
    <lineage>
        <taxon>Eukaryota</taxon>
        <taxon>Metazoa</taxon>
        <taxon>Ecdysozoa</taxon>
        <taxon>Arthropoda</taxon>
        <taxon>Hexapoda</taxon>
        <taxon>Insecta</taxon>
        <taxon>Pterygota</taxon>
        <taxon>Neoptera</taxon>
        <taxon>Endopterygota</taxon>
        <taxon>Lepidoptera</taxon>
        <taxon>Glossata</taxon>
        <taxon>Ditrysia</taxon>
        <taxon>Yponomeutoidea</taxon>
        <taxon>Plutellidae</taxon>
        <taxon>Plutella</taxon>
    </lineage>
</organism>
<name>A0A8S4EP35_PLUXY</name>
<evidence type="ECO:0000313" key="3">
    <source>
        <dbReference type="EMBL" id="CAG9117653.1"/>
    </source>
</evidence>
<dbReference type="Proteomes" id="UP000653454">
    <property type="component" value="Unassembled WGS sequence"/>
</dbReference>
<dbReference type="PANTHER" id="PTHR12975">
    <property type="entry name" value="TRANSPORT PROTEIN TRAPP"/>
    <property type="match status" value="1"/>
</dbReference>
<evidence type="ECO:0000313" key="4">
    <source>
        <dbReference type="Proteomes" id="UP000653454"/>
    </source>
</evidence>
<dbReference type="Pfam" id="PF24542">
    <property type="entry name" value="Ig_TPPC8_C"/>
    <property type="match status" value="1"/>
</dbReference>
<dbReference type="InterPro" id="IPR057651">
    <property type="entry name" value="Ig_TPPC8_C"/>
</dbReference>
<protein>
    <submittedName>
        <fullName evidence="3">(diamondback moth) hypothetical protein</fullName>
    </submittedName>
</protein>
<feature type="domain" description="TPPC8 first Ig-like" evidence="2">
    <location>
        <begin position="704"/>
        <end position="901"/>
    </location>
</feature>
<dbReference type="InterPro" id="IPR058541">
    <property type="entry name" value="Ig_TPPC8_1st"/>
</dbReference>
<dbReference type="EMBL" id="CAJHNJ030000020">
    <property type="protein sequence ID" value="CAG9117653.1"/>
    <property type="molecule type" value="Genomic_DNA"/>
</dbReference>
<evidence type="ECO:0000259" key="2">
    <source>
        <dbReference type="Pfam" id="PF24545"/>
    </source>
</evidence>
<dbReference type="InterPro" id="IPR024420">
    <property type="entry name" value="TRAPP_III_complex_Trs85"/>
</dbReference>
<gene>
    <name evidence="3" type="ORF">PLXY2_LOCUS6326</name>
</gene>
<accession>A0A8S4EP35</accession>
<reference evidence="3" key="1">
    <citation type="submission" date="2020-11" db="EMBL/GenBank/DDBJ databases">
        <authorList>
            <person name="Whiteford S."/>
        </authorList>
    </citation>
    <scope>NUCLEOTIDE SEQUENCE</scope>
</reference>
<dbReference type="PANTHER" id="PTHR12975:SF6">
    <property type="entry name" value="TRAFFICKING PROTEIN PARTICLE COMPLEX SUBUNIT 8"/>
    <property type="match status" value="1"/>
</dbReference>
<dbReference type="GO" id="GO:1990072">
    <property type="term" value="C:TRAPPIII protein complex"/>
    <property type="evidence" value="ECO:0007669"/>
    <property type="project" value="TreeGrafter"/>
</dbReference>
<comment type="caution">
    <text evidence="3">The sequence shown here is derived from an EMBL/GenBank/DDBJ whole genome shotgun (WGS) entry which is preliminary data.</text>
</comment>
<feature type="domain" description="TPPC8 C-terminal Ig-like" evidence="1">
    <location>
        <begin position="1265"/>
        <end position="1361"/>
    </location>
</feature>
<evidence type="ECO:0000259" key="1">
    <source>
        <dbReference type="Pfam" id="PF24542"/>
    </source>
</evidence>
<dbReference type="Pfam" id="PF12739">
    <property type="entry name" value="TRAPPC-Trs85"/>
    <property type="match status" value="1"/>
</dbReference>
<keyword evidence="4" id="KW-1185">Reference proteome</keyword>